<dbReference type="AlphaFoldDB" id="B9Y4I0"/>
<dbReference type="InterPro" id="IPR035466">
    <property type="entry name" value="GlmS/AgaS_SIS"/>
</dbReference>
<dbReference type="Proteomes" id="UP000005950">
    <property type="component" value="Unassembled WGS sequence"/>
</dbReference>
<organism evidence="3 4">
    <name type="scientific">Holdemania filiformis DSM 12042</name>
    <dbReference type="NCBI Taxonomy" id="545696"/>
    <lineage>
        <taxon>Bacteria</taxon>
        <taxon>Bacillati</taxon>
        <taxon>Bacillota</taxon>
        <taxon>Erysipelotrichia</taxon>
        <taxon>Erysipelotrichales</taxon>
        <taxon>Erysipelotrichaceae</taxon>
        <taxon>Holdemania</taxon>
    </lineage>
</organism>
<evidence type="ECO:0000313" key="3">
    <source>
        <dbReference type="EMBL" id="EEF69160.1"/>
    </source>
</evidence>
<proteinExistence type="predicted"/>
<dbReference type="GO" id="GO:0006047">
    <property type="term" value="P:UDP-N-acetylglucosamine metabolic process"/>
    <property type="evidence" value="ECO:0007669"/>
    <property type="project" value="TreeGrafter"/>
</dbReference>
<dbReference type="InterPro" id="IPR046348">
    <property type="entry name" value="SIS_dom_sf"/>
</dbReference>
<dbReference type="Gene3D" id="3.40.50.10490">
    <property type="entry name" value="Glucose-6-phosphate isomerase like protein, domain 1"/>
    <property type="match status" value="2"/>
</dbReference>
<dbReference type="EMBL" id="ACCF01000046">
    <property type="protein sequence ID" value="EEF69160.1"/>
    <property type="molecule type" value="Genomic_DNA"/>
</dbReference>
<dbReference type="Pfam" id="PF01380">
    <property type="entry name" value="SIS"/>
    <property type="match status" value="1"/>
</dbReference>
<dbReference type="CDD" id="cd05008">
    <property type="entry name" value="SIS_GlmS_GlmD_1"/>
    <property type="match status" value="1"/>
</dbReference>
<dbReference type="RefSeq" id="WP_006057921.1">
    <property type="nucleotide sequence ID" value="NZ_GG657553.1"/>
</dbReference>
<dbReference type="GO" id="GO:0006002">
    <property type="term" value="P:fructose 6-phosphate metabolic process"/>
    <property type="evidence" value="ECO:0007669"/>
    <property type="project" value="TreeGrafter"/>
</dbReference>
<dbReference type="OrthoDB" id="5150296at2"/>
<evidence type="ECO:0000259" key="2">
    <source>
        <dbReference type="PROSITE" id="PS51464"/>
    </source>
</evidence>
<keyword evidence="1" id="KW-0677">Repeat</keyword>
<gene>
    <name evidence="3" type="ORF">HOLDEFILI_00711</name>
</gene>
<name>B9Y4I0_9FIRM</name>
<reference evidence="3 4" key="1">
    <citation type="submission" date="2008-12" db="EMBL/GenBank/DDBJ databases">
        <authorList>
            <person name="Fulton L."/>
            <person name="Clifton S."/>
            <person name="Fulton B."/>
            <person name="Xu J."/>
            <person name="Minx P."/>
            <person name="Pepin K.H."/>
            <person name="Johnson M."/>
            <person name="Bhonagiri V."/>
            <person name="Nash W.E."/>
            <person name="Mardis E.R."/>
            <person name="Wilson R.K."/>
        </authorList>
    </citation>
    <scope>NUCLEOTIDE SEQUENCE [LARGE SCALE GENOMIC DNA]</scope>
    <source>
        <strain evidence="3 4">DSM 12042</strain>
    </source>
</reference>
<accession>B9Y4I0</accession>
<dbReference type="PANTHER" id="PTHR10937:SF17">
    <property type="entry name" value="GLUCOSAMINE-FRUCTOSE-6-PHOSPHATE AMINOTRANSFERASE"/>
    <property type="match status" value="1"/>
</dbReference>
<protein>
    <submittedName>
        <fullName evidence="3">SIS domain protein</fullName>
    </submittedName>
</protein>
<dbReference type="PROSITE" id="PS51464">
    <property type="entry name" value="SIS"/>
    <property type="match status" value="1"/>
</dbReference>
<dbReference type="InterPro" id="IPR001347">
    <property type="entry name" value="SIS_dom"/>
</dbReference>
<evidence type="ECO:0000313" key="4">
    <source>
        <dbReference type="Proteomes" id="UP000005950"/>
    </source>
</evidence>
<dbReference type="STRING" id="545696.HOLDEFILI_00711"/>
<dbReference type="PANTHER" id="PTHR10937">
    <property type="entry name" value="GLUCOSAMINE--FRUCTOSE-6-PHOSPHATE AMINOTRANSFERASE, ISOMERIZING"/>
    <property type="match status" value="1"/>
</dbReference>
<dbReference type="GO" id="GO:0097367">
    <property type="term" value="F:carbohydrate derivative binding"/>
    <property type="evidence" value="ECO:0007669"/>
    <property type="project" value="InterPro"/>
</dbReference>
<reference evidence="3 4" key="2">
    <citation type="submission" date="2009-02" db="EMBL/GenBank/DDBJ databases">
        <title>Draft genome sequence of Holdemania filiformis DSM 12042.</title>
        <authorList>
            <person name="Sudarsanam P."/>
            <person name="Ley R."/>
            <person name="Guruge J."/>
            <person name="Turnbaugh P.J."/>
            <person name="Mahowald M."/>
            <person name="Liep D."/>
            <person name="Gordon J."/>
        </authorList>
    </citation>
    <scope>NUCLEOTIDE SEQUENCE [LARGE SCALE GENOMIC DNA]</scope>
    <source>
        <strain evidence="3 4">DSM 12042</strain>
    </source>
</reference>
<dbReference type="SUPFAM" id="SSF53697">
    <property type="entry name" value="SIS domain"/>
    <property type="match status" value="1"/>
</dbReference>
<evidence type="ECO:0000256" key="1">
    <source>
        <dbReference type="ARBA" id="ARBA00022737"/>
    </source>
</evidence>
<comment type="caution">
    <text evidence="3">The sequence shown here is derived from an EMBL/GenBank/DDBJ whole genome shotgun (WGS) entry which is preliminary data.</text>
</comment>
<dbReference type="GO" id="GO:0006487">
    <property type="term" value="P:protein N-linked glycosylation"/>
    <property type="evidence" value="ECO:0007669"/>
    <property type="project" value="TreeGrafter"/>
</dbReference>
<dbReference type="GO" id="GO:0004360">
    <property type="term" value="F:glutamine-fructose-6-phosphate transaminase (isomerizing) activity"/>
    <property type="evidence" value="ECO:0007669"/>
    <property type="project" value="TreeGrafter"/>
</dbReference>
<dbReference type="HOGENOM" id="CLU_012520_1_0_9"/>
<feature type="domain" description="SIS" evidence="2">
    <location>
        <begin position="31"/>
        <end position="181"/>
    </location>
</feature>
<dbReference type="eggNOG" id="COG0449">
    <property type="taxonomic scope" value="Bacteria"/>
</dbReference>
<sequence length="368" mass="41955">MEKPTMAGYILDQGRALRQSFAERACFVDPMIELFQNQDIRKVYFLGSGTSYHAALSFKNWFEKYLKVEAEVVIPTVFTNYTQINNNAIYQPHQILVVGISQSGTSVSTVEAMRKAKNAGYFTVALTEALSSLITREVDIVVPLTCGKEEIPIETRGYIITLLTGYLWAVEIASALGQLEKAQSEQKLREAETMLDHFDALIEEVQQWIDRNQPELLDMKKGHIAAYGTNYPTALEGVLKMYETFHKPLSAYELEELIHGPQMAFDDQTYLYFIASNEVERSRIPLFLDWIRENEVTEHVFVFYADQQVTNPKDLHFRSPIAPDLSPLAFVVPFQLMAARNCEAIGYDTSVYPPKRRAFAHKKPEEQA</sequence>